<dbReference type="AlphaFoldDB" id="A0AAW5ZYP0"/>
<dbReference type="RefSeq" id="WP_229027421.1">
    <property type="nucleotide sequence ID" value="NZ_JADMXZ010000005.1"/>
</dbReference>
<dbReference type="Proteomes" id="UP001211105">
    <property type="component" value="Unassembled WGS sequence"/>
</dbReference>
<reference evidence="1" key="1">
    <citation type="submission" date="2023-01" db="EMBL/GenBank/DDBJ databases">
        <title>Human gut microbiome strain richness.</title>
        <authorList>
            <person name="Chen-Liaw A."/>
        </authorList>
    </citation>
    <scope>NUCLEOTIDE SEQUENCE</scope>
    <source>
        <strain evidence="1">BSD2780120875st1_E5_BSD2780120875b_170604</strain>
    </source>
</reference>
<protein>
    <submittedName>
        <fullName evidence="1">Abi family protein</fullName>
    </submittedName>
</protein>
<evidence type="ECO:0000313" key="1">
    <source>
        <dbReference type="EMBL" id="MDB1161627.1"/>
    </source>
</evidence>
<dbReference type="EMBL" id="JAQKGX010000002">
    <property type="protein sequence ID" value="MDB1161627.1"/>
    <property type="molecule type" value="Genomic_DNA"/>
</dbReference>
<evidence type="ECO:0000313" key="2">
    <source>
        <dbReference type="Proteomes" id="UP001211105"/>
    </source>
</evidence>
<organism evidence="1 2">
    <name type="scientific">Bifidobacterium catenulatum</name>
    <dbReference type="NCBI Taxonomy" id="1686"/>
    <lineage>
        <taxon>Bacteria</taxon>
        <taxon>Bacillati</taxon>
        <taxon>Actinomycetota</taxon>
        <taxon>Actinomycetes</taxon>
        <taxon>Bifidobacteriales</taxon>
        <taxon>Bifidobacteriaceae</taxon>
        <taxon>Bifidobacterium</taxon>
    </lineage>
</organism>
<dbReference type="InterPro" id="IPR011664">
    <property type="entry name" value="Abi_system_AbiD/AbiF-like"/>
</dbReference>
<comment type="caution">
    <text evidence="1">The sequence shown here is derived from an EMBL/GenBank/DDBJ whole genome shotgun (WGS) entry which is preliminary data.</text>
</comment>
<name>A0AAW5ZYP0_9BIFI</name>
<gene>
    <name evidence="1" type="ORF">PL707_04925</name>
</gene>
<accession>A0AAW5ZYP0</accession>
<proteinExistence type="predicted"/>
<dbReference type="Pfam" id="PF07751">
    <property type="entry name" value="Abi_2"/>
    <property type="match status" value="1"/>
</dbReference>
<sequence length="228" mass="25944">MIDKVFKRILELDGNPRNRGDYGGKAYIRHCMEDHNGQVPLWVLANDLSFGQTVWFFQVQSPAVRLAVAESFTGLYADTHDGPRCITIKRLDSIFNRLVFYRNLCAHDERCYCARYDGRANENVYQAIGDLGYLLDKDDYSELFGRFSALVARATSAMPFWAVCNRPVGFGMDLGCHWRLGRLYGPRIVLSIVCHGDVLPGECFCTTHVEHHETTGGIALFRAGRRRR</sequence>